<dbReference type="OrthoDB" id="9803053at2"/>
<evidence type="ECO:0000256" key="6">
    <source>
        <dbReference type="ARBA" id="ARBA00022927"/>
    </source>
</evidence>
<dbReference type="PANTHER" id="PTHR15184">
    <property type="entry name" value="ATP SYNTHASE"/>
    <property type="match status" value="1"/>
</dbReference>
<gene>
    <name evidence="10" type="ORF">D7S89_14020</name>
</gene>
<dbReference type="InterPro" id="IPR003593">
    <property type="entry name" value="AAA+_ATPase"/>
</dbReference>
<organism evidence="10 11">
    <name type="scientific">Trinickia fusca</name>
    <dbReference type="NCBI Taxonomy" id="2419777"/>
    <lineage>
        <taxon>Bacteria</taxon>
        <taxon>Pseudomonadati</taxon>
        <taxon>Pseudomonadota</taxon>
        <taxon>Betaproteobacteria</taxon>
        <taxon>Burkholderiales</taxon>
        <taxon>Burkholderiaceae</taxon>
        <taxon>Trinickia</taxon>
    </lineage>
</organism>
<dbReference type="Gene3D" id="3.40.50.12240">
    <property type="match status" value="1"/>
</dbReference>
<evidence type="ECO:0000256" key="4">
    <source>
        <dbReference type="ARBA" id="ARBA00022741"/>
    </source>
</evidence>
<dbReference type="Proteomes" id="UP000280434">
    <property type="component" value="Unassembled WGS sequence"/>
</dbReference>
<dbReference type="GO" id="GO:0030257">
    <property type="term" value="C:type III protein secretion system complex"/>
    <property type="evidence" value="ECO:0007669"/>
    <property type="project" value="InterPro"/>
</dbReference>
<dbReference type="InterPro" id="IPR040627">
    <property type="entry name" value="T3SS_ATPase_C"/>
</dbReference>
<name>A0A494XCA9_9BURK</name>
<dbReference type="AlphaFoldDB" id="A0A494XCA9"/>
<dbReference type="SMART" id="SM00382">
    <property type="entry name" value="AAA"/>
    <property type="match status" value="1"/>
</dbReference>
<evidence type="ECO:0000256" key="8">
    <source>
        <dbReference type="ARBA" id="ARBA00034006"/>
    </source>
</evidence>
<dbReference type="NCBIfam" id="TIGR01026">
    <property type="entry name" value="fliI_yscN"/>
    <property type="match status" value="1"/>
</dbReference>
<dbReference type="PROSITE" id="PS00152">
    <property type="entry name" value="ATPASE_ALPHA_BETA"/>
    <property type="match status" value="1"/>
</dbReference>
<dbReference type="InterPro" id="IPR020003">
    <property type="entry name" value="ATPase_a/bsu_AS"/>
</dbReference>
<accession>A0A494XCA9</accession>
<keyword evidence="4" id="KW-0547">Nucleotide-binding</keyword>
<evidence type="ECO:0000256" key="1">
    <source>
        <dbReference type="ARBA" id="ARBA00004496"/>
    </source>
</evidence>
<dbReference type="GO" id="GO:0008564">
    <property type="term" value="F:protein-exporting ATPase activity"/>
    <property type="evidence" value="ECO:0007669"/>
    <property type="project" value="UniProtKB-EC"/>
</dbReference>
<reference evidence="10 11" key="1">
    <citation type="submission" date="2018-10" db="EMBL/GenBank/DDBJ databases">
        <title>Paraburkholderia sp. 7MK8-2, isolated from soil.</title>
        <authorList>
            <person name="Gao Z.-H."/>
            <person name="Qiu L.-H."/>
        </authorList>
    </citation>
    <scope>NUCLEOTIDE SEQUENCE [LARGE SCALE GENOMIC DNA]</scope>
    <source>
        <strain evidence="10 11">7MK8-2</strain>
    </source>
</reference>
<dbReference type="Pfam" id="PF18269">
    <property type="entry name" value="T3SS_ATPase_C"/>
    <property type="match status" value="1"/>
</dbReference>
<evidence type="ECO:0000313" key="11">
    <source>
        <dbReference type="Proteomes" id="UP000280434"/>
    </source>
</evidence>
<dbReference type="RefSeq" id="WP_121278267.1">
    <property type="nucleotide sequence ID" value="NZ_RBZV01000004.1"/>
</dbReference>
<dbReference type="GO" id="GO:0005524">
    <property type="term" value="F:ATP binding"/>
    <property type="evidence" value="ECO:0007669"/>
    <property type="project" value="UniProtKB-KW"/>
</dbReference>
<sequence length="494" mass="52154">MSRLARLRSTLDDVELTRRTGVVRRMRGLAIESQGPRARVGELCAVLPPASEAAQGAQASLGGGSAAFRLFDSHAQADAHSHEGHNAGSHAGSVPVLAEVVGVQPGHVTLMPYGTMHGLAAGSTVLALGRRSTIGVGDELLGRVIDCFGRPLDGREAPLTTATRPIEGVPMNPLHRPRITRVLETGIRAIDGLLTLGQGQRVGIFAGSGVGKSTLLGMIAKHVKADVNVIALIGERGREVREFIDKQLGEEGLRRSVVVVATADQPALARARAAHAALAIAEHFRDEGKQVLLTMDSITRLAMARREIGLAAGEPPTARGYTPSVFAELPQLCERCGTARSGGAITALLTVLVEGDDFNEPVSDALRAILDGHIVLTRRLAHEGQYPAIDVLKSASRLLPDLTLDAERNTIREAVRVLAMIERNHQMIELGAYEAGTNPELDAALARRPALQTWLAQTEGGMARGEALRQLAQALGTAGTPSMTQAARTKGSAA</sequence>
<proteinExistence type="predicted"/>
<feature type="domain" description="AAA+ ATPase" evidence="9">
    <location>
        <begin position="198"/>
        <end position="380"/>
    </location>
</feature>
<evidence type="ECO:0000256" key="2">
    <source>
        <dbReference type="ARBA" id="ARBA00022448"/>
    </source>
</evidence>
<dbReference type="SUPFAM" id="SSF52540">
    <property type="entry name" value="P-loop containing nucleoside triphosphate hydrolases"/>
    <property type="match status" value="1"/>
</dbReference>
<dbReference type="InterPro" id="IPR027417">
    <property type="entry name" value="P-loop_NTPase"/>
</dbReference>
<keyword evidence="11" id="KW-1185">Reference proteome</keyword>
<dbReference type="CDD" id="cd01136">
    <property type="entry name" value="ATPase_flagellum-secretory_path_III"/>
    <property type="match status" value="1"/>
</dbReference>
<dbReference type="InterPro" id="IPR000194">
    <property type="entry name" value="ATPase_F1/V1/A1_a/bsu_nucl-bd"/>
</dbReference>
<dbReference type="GO" id="GO:0030254">
    <property type="term" value="P:protein secretion by the type III secretion system"/>
    <property type="evidence" value="ECO:0007669"/>
    <property type="project" value="InterPro"/>
</dbReference>
<evidence type="ECO:0000256" key="5">
    <source>
        <dbReference type="ARBA" id="ARBA00022840"/>
    </source>
</evidence>
<keyword evidence="2" id="KW-0813">Transport</keyword>
<evidence type="ECO:0000259" key="9">
    <source>
        <dbReference type="SMART" id="SM00382"/>
    </source>
</evidence>
<comment type="subcellular location">
    <subcellularLocation>
        <location evidence="1">Cytoplasm</location>
    </subcellularLocation>
</comment>
<keyword evidence="5" id="KW-0067">ATP-binding</keyword>
<dbReference type="Pfam" id="PF00006">
    <property type="entry name" value="ATP-synt_ab"/>
    <property type="match status" value="1"/>
</dbReference>
<dbReference type="InterPro" id="IPR050053">
    <property type="entry name" value="ATPase_alpha/beta_chains"/>
</dbReference>
<keyword evidence="7" id="KW-1278">Translocase</keyword>
<evidence type="ECO:0000256" key="7">
    <source>
        <dbReference type="ARBA" id="ARBA00022967"/>
    </source>
</evidence>
<protein>
    <submittedName>
        <fullName evidence="10">FliI/YscN family ATPase</fullName>
    </submittedName>
</protein>
<dbReference type="EMBL" id="RBZV01000004">
    <property type="protein sequence ID" value="RKP48497.1"/>
    <property type="molecule type" value="Genomic_DNA"/>
</dbReference>
<keyword evidence="6" id="KW-0653">Protein transport</keyword>
<dbReference type="GO" id="GO:0005737">
    <property type="term" value="C:cytoplasm"/>
    <property type="evidence" value="ECO:0007669"/>
    <property type="project" value="UniProtKB-SubCell"/>
</dbReference>
<keyword evidence="3" id="KW-0963">Cytoplasm</keyword>
<comment type="catalytic activity">
    <reaction evidence="8">
        <text>ATP + H2O + cellular proteinSide 1 = ADP + phosphate + cellular proteinSide 2.</text>
        <dbReference type="EC" id="7.4.2.8"/>
    </reaction>
</comment>
<dbReference type="GO" id="GO:0046933">
    <property type="term" value="F:proton-transporting ATP synthase activity, rotational mechanism"/>
    <property type="evidence" value="ECO:0007669"/>
    <property type="project" value="TreeGrafter"/>
</dbReference>
<evidence type="ECO:0000256" key="3">
    <source>
        <dbReference type="ARBA" id="ARBA00022490"/>
    </source>
</evidence>
<dbReference type="InterPro" id="IPR005714">
    <property type="entry name" value="ATPase_T3SS_FliI/YscN"/>
</dbReference>
<dbReference type="FunFam" id="3.40.50.12240:FF:000002">
    <property type="entry name" value="Flagellum-specific ATP synthase FliI"/>
    <property type="match status" value="1"/>
</dbReference>
<evidence type="ECO:0000313" key="10">
    <source>
        <dbReference type="EMBL" id="RKP48497.1"/>
    </source>
</evidence>
<dbReference type="PANTHER" id="PTHR15184:SF9">
    <property type="entry name" value="SPI-1 TYPE 3 SECRETION SYSTEM ATPASE"/>
    <property type="match status" value="1"/>
</dbReference>
<comment type="caution">
    <text evidence="10">The sequence shown here is derived from an EMBL/GenBank/DDBJ whole genome shotgun (WGS) entry which is preliminary data.</text>
</comment>
<dbReference type="GO" id="GO:0016887">
    <property type="term" value="F:ATP hydrolysis activity"/>
    <property type="evidence" value="ECO:0007669"/>
    <property type="project" value="InterPro"/>
</dbReference>